<dbReference type="Proteomes" id="UP000886595">
    <property type="component" value="Unassembled WGS sequence"/>
</dbReference>
<reference evidence="1 2" key="1">
    <citation type="submission" date="2020-02" db="EMBL/GenBank/DDBJ databases">
        <authorList>
            <person name="Ma Q."/>
            <person name="Huang Y."/>
            <person name="Song X."/>
            <person name="Pei D."/>
        </authorList>
    </citation>
    <scope>NUCLEOTIDE SEQUENCE [LARGE SCALE GENOMIC DNA]</scope>
    <source>
        <strain evidence="1">Sxm20200214</strain>
        <tissue evidence="1">Leaf</tissue>
    </source>
</reference>
<proteinExistence type="predicted"/>
<comment type="caution">
    <text evidence="1">The sequence shown here is derived from an EMBL/GenBank/DDBJ whole genome shotgun (WGS) entry which is preliminary data.</text>
</comment>
<evidence type="ECO:0000313" key="2">
    <source>
        <dbReference type="Proteomes" id="UP000886595"/>
    </source>
</evidence>
<gene>
    <name evidence="1" type="ORF">Bca52824_034115</name>
</gene>
<sequence length="95" mass="11211">MRVENTEVKALVEMTVDIVMEVVVVVYEEMVDMERMHIWDYCLKWIILSQFLQDVLVEDKEVMVVVEETVDTETEIVVAMEKEVVDTEYSLMFSI</sequence>
<dbReference type="AlphaFoldDB" id="A0A8X7SE38"/>
<dbReference type="EMBL" id="JAAMPC010000007">
    <property type="protein sequence ID" value="KAG2305464.1"/>
    <property type="molecule type" value="Genomic_DNA"/>
</dbReference>
<evidence type="ECO:0000313" key="1">
    <source>
        <dbReference type="EMBL" id="KAG2305464.1"/>
    </source>
</evidence>
<organism evidence="1 2">
    <name type="scientific">Brassica carinata</name>
    <name type="common">Ethiopian mustard</name>
    <name type="synonym">Abyssinian cabbage</name>
    <dbReference type="NCBI Taxonomy" id="52824"/>
    <lineage>
        <taxon>Eukaryota</taxon>
        <taxon>Viridiplantae</taxon>
        <taxon>Streptophyta</taxon>
        <taxon>Embryophyta</taxon>
        <taxon>Tracheophyta</taxon>
        <taxon>Spermatophyta</taxon>
        <taxon>Magnoliopsida</taxon>
        <taxon>eudicotyledons</taxon>
        <taxon>Gunneridae</taxon>
        <taxon>Pentapetalae</taxon>
        <taxon>rosids</taxon>
        <taxon>malvids</taxon>
        <taxon>Brassicales</taxon>
        <taxon>Brassicaceae</taxon>
        <taxon>Brassiceae</taxon>
        <taxon>Brassica</taxon>
    </lineage>
</organism>
<accession>A0A8X7SE38</accession>
<name>A0A8X7SE38_BRACI</name>
<keyword evidence="2" id="KW-1185">Reference proteome</keyword>
<protein>
    <submittedName>
        <fullName evidence="1">Uncharacterized protein</fullName>
    </submittedName>
</protein>